<evidence type="ECO:0000259" key="1">
    <source>
        <dbReference type="Pfam" id="PF13847"/>
    </source>
</evidence>
<keyword evidence="2" id="KW-0489">Methyltransferase</keyword>
<name>A0A9P3GNJ4_9APHY</name>
<accession>A0A9P3GNJ4</accession>
<sequence length="322" mass="34844">MPAFGERSTDDVMHLKISGTAPKTRWCPVTAPYSTPSAVFRAAPDCISMHSGFQTTKAMYSHGSHESAFNVHKLRTVANSAAYLVPHLKPGMKILDVGCGPGSITVDFANYVPGGDITGLEYTPAILEQARAHAAATGAANVDFVQGDAHALPFADATFDVVHAHQVLQHIGDPVLALREMRRVAKPGGLVAARDSDWGALTWFPDTPGLREWHALYARIARGNGGEPEAGRRLKAWAREAGFDPKDVACTAATWCFSAPEEREYWGGSWAERIVKSDLAKGAAREGASGEDLERMSQAWRAWVQEEDGWLAALHGEIICRV</sequence>
<keyword evidence="3" id="KW-1185">Reference proteome</keyword>
<dbReference type="GO" id="GO:0008168">
    <property type="term" value="F:methyltransferase activity"/>
    <property type="evidence" value="ECO:0007669"/>
    <property type="project" value="UniProtKB-KW"/>
</dbReference>
<dbReference type="SUPFAM" id="SSF53335">
    <property type="entry name" value="S-adenosyl-L-methionine-dependent methyltransferases"/>
    <property type="match status" value="1"/>
</dbReference>
<dbReference type="AlphaFoldDB" id="A0A9P3GNJ4"/>
<evidence type="ECO:0000313" key="2">
    <source>
        <dbReference type="EMBL" id="GJE97996.1"/>
    </source>
</evidence>
<dbReference type="InterPro" id="IPR025714">
    <property type="entry name" value="Methyltranfer_dom"/>
</dbReference>
<dbReference type="PANTHER" id="PTHR43591:SF24">
    <property type="entry name" value="2-METHOXY-6-POLYPRENYL-1,4-BENZOQUINOL METHYLASE, MITOCHONDRIAL"/>
    <property type="match status" value="1"/>
</dbReference>
<dbReference type="GO" id="GO:0032259">
    <property type="term" value="P:methylation"/>
    <property type="evidence" value="ECO:0007669"/>
    <property type="project" value="UniProtKB-KW"/>
</dbReference>
<proteinExistence type="predicted"/>
<dbReference type="Gene3D" id="3.40.50.150">
    <property type="entry name" value="Vaccinia Virus protein VP39"/>
    <property type="match status" value="1"/>
</dbReference>
<dbReference type="EMBL" id="BPQB01000080">
    <property type="protein sequence ID" value="GJE97996.1"/>
    <property type="molecule type" value="Genomic_DNA"/>
</dbReference>
<comment type="caution">
    <text evidence="2">The sequence shown here is derived from an EMBL/GenBank/DDBJ whole genome shotgun (WGS) entry which is preliminary data.</text>
</comment>
<dbReference type="Pfam" id="PF13847">
    <property type="entry name" value="Methyltransf_31"/>
    <property type="match status" value="1"/>
</dbReference>
<gene>
    <name evidence="2" type="ORF">PsYK624_142180</name>
</gene>
<organism evidence="2 3">
    <name type="scientific">Phanerochaete sordida</name>
    <dbReference type="NCBI Taxonomy" id="48140"/>
    <lineage>
        <taxon>Eukaryota</taxon>
        <taxon>Fungi</taxon>
        <taxon>Dikarya</taxon>
        <taxon>Basidiomycota</taxon>
        <taxon>Agaricomycotina</taxon>
        <taxon>Agaricomycetes</taxon>
        <taxon>Polyporales</taxon>
        <taxon>Phanerochaetaceae</taxon>
        <taxon>Phanerochaete</taxon>
    </lineage>
</organism>
<dbReference type="OrthoDB" id="10017101at2759"/>
<reference evidence="2 3" key="1">
    <citation type="submission" date="2021-08" db="EMBL/GenBank/DDBJ databases">
        <title>Draft Genome Sequence of Phanerochaete sordida strain YK-624.</title>
        <authorList>
            <person name="Mori T."/>
            <person name="Dohra H."/>
            <person name="Suzuki T."/>
            <person name="Kawagishi H."/>
            <person name="Hirai H."/>
        </authorList>
    </citation>
    <scope>NUCLEOTIDE SEQUENCE [LARGE SCALE GENOMIC DNA]</scope>
    <source>
        <strain evidence="2 3">YK-624</strain>
    </source>
</reference>
<protein>
    <submittedName>
        <fullName evidence="2">UbiE family methyltransferase</fullName>
    </submittedName>
</protein>
<feature type="domain" description="Methyltransferase" evidence="1">
    <location>
        <begin position="89"/>
        <end position="224"/>
    </location>
</feature>
<keyword evidence="2" id="KW-0808">Transferase</keyword>
<dbReference type="Proteomes" id="UP000703269">
    <property type="component" value="Unassembled WGS sequence"/>
</dbReference>
<evidence type="ECO:0000313" key="3">
    <source>
        <dbReference type="Proteomes" id="UP000703269"/>
    </source>
</evidence>
<dbReference type="PANTHER" id="PTHR43591">
    <property type="entry name" value="METHYLTRANSFERASE"/>
    <property type="match status" value="1"/>
</dbReference>
<dbReference type="CDD" id="cd02440">
    <property type="entry name" value="AdoMet_MTases"/>
    <property type="match status" value="1"/>
</dbReference>
<dbReference type="InterPro" id="IPR029063">
    <property type="entry name" value="SAM-dependent_MTases_sf"/>
</dbReference>